<sequence>MSRKTLTYGLAGLLASSAIVGLVIMSNAQADPQNSMLAQRPATRTNPSQPRVMMGQMDQHFIQMMIPHHESAIAMADLALTRAKRPDIKRLAETIKQDQTREIQQMRTWYKQWYGTEVPKMSMGNMGMMGHGQGMGNMSTHSGMMADTEMQLETLRTAPDFDQAFIREMIPHHQMAVMMSQMLLNGTNRPELRSLAQSIIQSQTAEINQMRQWYQAWYPNASRQSQTR</sequence>
<dbReference type="PANTHER" id="PTHR36933">
    <property type="entry name" value="SLL0788 PROTEIN"/>
    <property type="match status" value="1"/>
</dbReference>
<organism evidence="3 4">
    <name type="scientific">Leptolyngbya boryana NIES-2135</name>
    <dbReference type="NCBI Taxonomy" id="1973484"/>
    <lineage>
        <taxon>Bacteria</taxon>
        <taxon>Bacillati</taxon>
        <taxon>Cyanobacteriota</taxon>
        <taxon>Cyanophyceae</taxon>
        <taxon>Leptolyngbyales</taxon>
        <taxon>Leptolyngbyaceae</taxon>
        <taxon>Leptolyngbya group</taxon>
        <taxon>Leptolyngbya</taxon>
    </lineage>
</organism>
<dbReference type="AlphaFoldDB" id="A0A1Z4JRV5"/>
<evidence type="ECO:0000256" key="1">
    <source>
        <dbReference type="SAM" id="SignalP"/>
    </source>
</evidence>
<evidence type="ECO:0000259" key="2">
    <source>
        <dbReference type="Pfam" id="PF03713"/>
    </source>
</evidence>
<feature type="chain" id="PRO_5011109675" description="DUF305 domain-containing protein" evidence="1">
    <location>
        <begin position="31"/>
        <end position="228"/>
    </location>
</feature>
<dbReference type="Pfam" id="PF03713">
    <property type="entry name" value="DUF305"/>
    <property type="match status" value="1"/>
</dbReference>
<dbReference type="EMBL" id="AP018204">
    <property type="protein sequence ID" value="BAY59449.1"/>
    <property type="molecule type" value="Genomic_DNA"/>
</dbReference>
<protein>
    <recommendedName>
        <fullName evidence="2">DUF305 domain-containing protein</fullName>
    </recommendedName>
</protein>
<dbReference type="InterPro" id="IPR005183">
    <property type="entry name" value="DUF305_CopM-like"/>
</dbReference>
<evidence type="ECO:0000313" key="3">
    <source>
        <dbReference type="EMBL" id="BAY59449.1"/>
    </source>
</evidence>
<name>A0A1Z4JRV5_LEPBY</name>
<geneLocation type="plasmid" evidence="3">
    <name>plasmid1</name>
</geneLocation>
<keyword evidence="3" id="KW-0614">Plasmid</keyword>
<proteinExistence type="predicted"/>
<keyword evidence="4" id="KW-1185">Reference proteome</keyword>
<keyword evidence="1" id="KW-0732">Signal</keyword>
<dbReference type="PANTHER" id="PTHR36933:SF1">
    <property type="entry name" value="SLL0788 PROTEIN"/>
    <property type="match status" value="1"/>
</dbReference>
<dbReference type="InterPro" id="IPR012347">
    <property type="entry name" value="Ferritin-like"/>
</dbReference>
<accession>A0A1Z4JRV5</accession>
<evidence type="ECO:0000313" key="4">
    <source>
        <dbReference type="Proteomes" id="UP000217895"/>
    </source>
</evidence>
<dbReference type="Gene3D" id="1.20.1260.10">
    <property type="match status" value="1"/>
</dbReference>
<dbReference type="Proteomes" id="UP000217895">
    <property type="component" value="Plasmid Plasmid1 dna"/>
</dbReference>
<gene>
    <name evidence="3" type="ORF">NIES2135_63260</name>
</gene>
<feature type="signal peptide" evidence="1">
    <location>
        <begin position="1"/>
        <end position="30"/>
    </location>
</feature>
<feature type="domain" description="DUF305" evidence="2">
    <location>
        <begin position="58"/>
        <end position="214"/>
    </location>
</feature>
<reference evidence="3 4" key="1">
    <citation type="submission" date="2017-06" db="EMBL/GenBank/DDBJ databases">
        <title>Genome sequencing of cyanobaciteial culture collection at National Institute for Environmental Studies (NIES).</title>
        <authorList>
            <person name="Hirose Y."/>
            <person name="Shimura Y."/>
            <person name="Fujisawa T."/>
            <person name="Nakamura Y."/>
            <person name="Kawachi M."/>
        </authorList>
    </citation>
    <scope>NUCLEOTIDE SEQUENCE [LARGE SCALE GENOMIC DNA]</scope>
    <source>
        <strain evidence="3 4">NIES-2135</strain>
        <plasmid evidence="4">Plasmid Plasmid1 dna</plasmid>
    </source>
</reference>